<comment type="caution">
    <text evidence="2">The sequence shown here is derived from an EMBL/GenBank/DDBJ whole genome shotgun (WGS) entry which is preliminary data.</text>
</comment>
<dbReference type="AlphaFoldDB" id="A0A0L6CE80"/>
<gene>
    <name evidence="2" type="ORF">VV01_21845</name>
</gene>
<keyword evidence="3" id="KW-1185">Reference proteome</keyword>
<dbReference type="Proteomes" id="UP000037397">
    <property type="component" value="Unassembled WGS sequence"/>
</dbReference>
<evidence type="ECO:0000256" key="1">
    <source>
        <dbReference type="SAM" id="Phobius"/>
    </source>
</evidence>
<reference evidence="3" key="1">
    <citation type="submission" date="2015-03" db="EMBL/GenBank/DDBJ databases">
        <title>Luteipulveratus halotolerans sp. nov., a novel actinobacterium (Dermacoccaceae) from Sarawak, Malaysia.</title>
        <authorList>
            <person name="Juboi H."/>
            <person name="Basik A."/>
            <person name="Shamsul S.S."/>
            <person name="Arnold P."/>
            <person name="Schmitt E.K."/>
            <person name="Sanglier J.-J."/>
            <person name="Yeo T."/>
        </authorList>
    </citation>
    <scope>NUCLEOTIDE SEQUENCE [LARGE SCALE GENOMIC DNA]</scope>
    <source>
        <strain evidence="3">C296001</strain>
    </source>
</reference>
<dbReference type="STRING" id="1631356.VV01_21845"/>
<proteinExistence type="predicted"/>
<keyword evidence="1" id="KW-1133">Transmembrane helix</keyword>
<keyword evidence="1" id="KW-0812">Transmembrane</keyword>
<name>A0A0L6CE80_9MICO</name>
<dbReference type="EMBL" id="LAIR01000003">
    <property type="protein sequence ID" value="KNX35905.1"/>
    <property type="molecule type" value="Genomic_DNA"/>
</dbReference>
<accession>A0A0L6CE80</accession>
<evidence type="ECO:0000313" key="3">
    <source>
        <dbReference type="Proteomes" id="UP000037397"/>
    </source>
</evidence>
<organism evidence="2 3">
    <name type="scientific">Luteipulveratus halotolerans</name>
    <dbReference type="NCBI Taxonomy" id="1631356"/>
    <lineage>
        <taxon>Bacteria</taxon>
        <taxon>Bacillati</taxon>
        <taxon>Actinomycetota</taxon>
        <taxon>Actinomycetes</taxon>
        <taxon>Micrococcales</taxon>
        <taxon>Dermacoccaceae</taxon>
        <taxon>Luteipulveratus</taxon>
    </lineage>
</organism>
<sequence>MLYIYATLQTASSQAADLLARRHRKARQRGATAGLEAIEIAIGTGIGVVLLLALKAYGSQALNKFMNW</sequence>
<keyword evidence="1" id="KW-0472">Membrane</keyword>
<feature type="transmembrane region" description="Helical" evidence="1">
    <location>
        <begin position="31"/>
        <end position="54"/>
    </location>
</feature>
<protein>
    <submittedName>
        <fullName evidence="2">Uncharacterized protein</fullName>
    </submittedName>
</protein>
<evidence type="ECO:0000313" key="2">
    <source>
        <dbReference type="EMBL" id="KNX35905.1"/>
    </source>
</evidence>